<keyword evidence="1" id="KW-0732">Signal</keyword>
<gene>
    <name evidence="2" type="ORF">D7V94_15775</name>
</gene>
<feature type="signal peptide" evidence="1">
    <location>
        <begin position="1"/>
        <end position="22"/>
    </location>
</feature>
<dbReference type="Proteomes" id="UP000280696">
    <property type="component" value="Unassembled WGS sequence"/>
</dbReference>
<reference evidence="2 3" key="1">
    <citation type="submission" date="2018-09" db="EMBL/GenBank/DDBJ databases">
        <title>Murine metabolic-syndrome-specific gut microbial biobank.</title>
        <authorList>
            <person name="Liu C."/>
        </authorList>
    </citation>
    <scope>NUCLEOTIDE SEQUENCE [LARGE SCALE GENOMIC DNA]</scope>
    <source>
        <strain evidence="2 3">0.1xD8-82</strain>
    </source>
</reference>
<dbReference type="EMBL" id="RAYQ01000018">
    <property type="protein sequence ID" value="RKI89866.1"/>
    <property type="molecule type" value="Genomic_DNA"/>
</dbReference>
<keyword evidence="3" id="KW-1185">Reference proteome</keyword>
<evidence type="ECO:0000313" key="3">
    <source>
        <dbReference type="Proteomes" id="UP000280696"/>
    </source>
</evidence>
<sequence length="351" mass="36823">MKKRGILKLCIAFCLAFALVFAPFNRLEAQAEEVTVSGTVMSGTTSELLLLSTKEGKMEIKIDSGTDTSSCKVLLPDKTINVTVTHGSDGYLHATKISSVAQKTAASVDSSSTATVSGKLSDKTQEDILYINTAQGEMQIKLDPTTNLSGCVVLVVGNTYTLSCARGSDAYMHAVSITDGITSAAAGASSALTPAPKSVVTAATTKVSGTVGEKTKENLLYLSTKDGEMQIVIDENTDSRSGMILTEGRSLTVYVYHGSDAYMHAASIVAGKDSVQAAGVDTTNLSTVKGTVGEKSNENKLYLDTQQGQMELKLDNVRSVAGCKVLVTGRKITVTCARGSDAYMHAIDITG</sequence>
<proteinExistence type="predicted"/>
<evidence type="ECO:0000256" key="1">
    <source>
        <dbReference type="SAM" id="SignalP"/>
    </source>
</evidence>
<accession>A0A3A9ARJ0</accession>
<dbReference type="AlphaFoldDB" id="A0A3A9ARJ0"/>
<dbReference type="OrthoDB" id="2039082at2"/>
<evidence type="ECO:0000313" key="2">
    <source>
        <dbReference type="EMBL" id="RKI89866.1"/>
    </source>
</evidence>
<feature type="chain" id="PRO_5017217809" description="Carbohydrate-binding domain-containing protein" evidence="1">
    <location>
        <begin position="23"/>
        <end position="351"/>
    </location>
</feature>
<organism evidence="2 3">
    <name type="scientific">Parablautia intestinalis</name>
    <dbReference type="NCBI Taxonomy" id="2320100"/>
    <lineage>
        <taxon>Bacteria</taxon>
        <taxon>Bacillati</taxon>
        <taxon>Bacillota</taxon>
        <taxon>Clostridia</taxon>
        <taxon>Lachnospirales</taxon>
        <taxon>Lachnospiraceae</taxon>
        <taxon>Parablautia</taxon>
    </lineage>
</organism>
<comment type="caution">
    <text evidence="2">The sequence shown here is derived from an EMBL/GenBank/DDBJ whole genome shotgun (WGS) entry which is preliminary data.</text>
</comment>
<protein>
    <recommendedName>
        <fullName evidence="4">Carbohydrate-binding domain-containing protein</fullName>
    </recommendedName>
</protein>
<dbReference type="RefSeq" id="WP_120471298.1">
    <property type="nucleotide sequence ID" value="NZ_RAYQ01000018.1"/>
</dbReference>
<name>A0A3A9ARJ0_9FIRM</name>
<evidence type="ECO:0008006" key="4">
    <source>
        <dbReference type="Google" id="ProtNLM"/>
    </source>
</evidence>